<gene>
    <name evidence="1" type="ORF">ACOLOM_LOCUS10258</name>
</gene>
<keyword evidence="2" id="KW-1185">Reference proteome</keyword>
<protein>
    <submittedName>
        <fullName evidence="1">2325_t:CDS:1</fullName>
    </submittedName>
</protein>
<dbReference type="EMBL" id="CAJVPT010032414">
    <property type="protein sequence ID" value="CAG8701357.1"/>
    <property type="molecule type" value="Genomic_DNA"/>
</dbReference>
<feature type="non-terminal residue" evidence="1">
    <location>
        <position position="1"/>
    </location>
</feature>
<reference evidence="1" key="1">
    <citation type="submission" date="2021-06" db="EMBL/GenBank/DDBJ databases">
        <authorList>
            <person name="Kallberg Y."/>
            <person name="Tangrot J."/>
            <person name="Rosling A."/>
        </authorList>
    </citation>
    <scope>NUCLEOTIDE SEQUENCE</scope>
    <source>
        <strain evidence="1">CL356</strain>
    </source>
</reference>
<evidence type="ECO:0000313" key="2">
    <source>
        <dbReference type="Proteomes" id="UP000789525"/>
    </source>
</evidence>
<organism evidence="1 2">
    <name type="scientific">Acaulospora colombiana</name>
    <dbReference type="NCBI Taxonomy" id="27376"/>
    <lineage>
        <taxon>Eukaryota</taxon>
        <taxon>Fungi</taxon>
        <taxon>Fungi incertae sedis</taxon>
        <taxon>Mucoromycota</taxon>
        <taxon>Glomeromycotina</taxon>
        <taxon>Glomeromycetes</taxon>
        <taxon>Diversisporales</taxon>
        <taxon>Acaulosporaceae</taxon>
        <taxon>Acaulospora</taxon>
    </lineage>
</organism>
<proteinExistence type="predicted"/>
<name>A0ACA9PBA7_9GLOM</name>
<sequence length="329" mass="36764">VTYNSSTMFSSPRLRRVLVIMEESKTEERSSCAPPQVNSKDQTPTALGAATNGDDLQPALDATKNYPNIIVLGETGSGKSSVINMLHGSREAKVSNGAKGETFKNECYEKVLRERTINVFDTVGLDEGDQGTCAAEQAIRNLYGLIRQLENGVNLLVYILRAPRITKTDQTNYDLFYKQLCCSAVPIVLVVTGLEDEEDMGKWWFDNENIFNDYGMKFAESACITATKGKLKKGVYTLQEEYDESKIKVQDLIAKHYSRVPWKMPKLLWLQRMVKICGAHFGKAVLSGVGFLHFIFYESSQTLGELRAAVRTTLYDCDLDGTIPPHDKS</sequence>
<dbReference type="Proteomes" id="UP000789525">
    <property type="component" value="Unassembled WGS sequence"/>
</dbReference>
<comment type="caution">
    <text evidence="1">The sequence shown here is derived from an EMBL/GenBank/DDBJ whole genome shotgun (WGS) entry which is preliminary data.</text>
</comment>
<accession>A0ACA9PBA7</accession>
<evidence type="ECO:0000313" key="1">
    <source>
        <dbReference type="EMBL" id="CAG8701357.1"/>
    </source>
</evidence>